<evidence type="ECO:0000256" key="1">
    <source>
        <dbReference type="SAM" id="Phobius"/>
    </source>
</evidence>
<gene>
    <name evidence="3" type="ORF">KCMC57_05280</name>
</gene>
<evidence type="ECO:0000256" key="2">
    <source>
        <dbReference type="SAM" id="SignalP"/>
    </source>
</evidence>
<feature type="transmembrane region" description="Helical" evidence="1">
    <location>
        <begin position="101"/>
        <end position="127"/>
    </location>
</feature>
<keyword evidence="2" id="KW-0732">Signal</keyword>
<reference evidence="3" key="1">
    <citation type="submission" date="2024-07" db="EMBL/GenBank/DDBJ databases">
        <title>Complete genome sequences of cellulolytic bacteria, Kitasatospora sp. CMC57 and Streptomyces sp. CMC78, isolated from Japanese agricultural soil.</title>
        <authorList>
            <person name="Hashimoto T."/>
            <person name="Ito M."/>
            <person name="Iwamoto M."/>
            <person name="Fukahori D."/>
            <person name="Shoda T."/>
            <person name="Sakoda M."/>
            <person name="Morohoshi T."/>
            <person name="Mitsuboshi M."/>
            <person name="Nishizawa T."/>
        </authorList>
    </citation>
    <scope>NUCLEOTIDE SEQUENCE</scope>
    <source>
        <strain evidence="3">CMC57</strain>
    </source>
</reference>
<feature type="signal peptide" evidence="2">
    <location>
        <begin position="1"/>
        <end position="20"/>
    </location>
</feature>
<keyword evidence="1" id="KW-0812">Transmembrane</keyword>
<protein>
    <submittedName>
        <fullName evidence="3">Uncharacterized protein</fullName>
    </submittedName>
</protein>
<dbReference type="PROSITE" id="PS51257">
    <property type="entry name" value="PROKAR_LIPOPROTEIN"/>
    <property type="match status" value="1"/>
</dbReference>
<sequence length="141" mass="14653">MARKRLAGAFAALAALTAAGCGGGGTTTGGAAAAPSDPGSVSGGIKVLTHRTDLVKNGEMDAYTAEFNKTYPHVKVKFEGITNYESEVKIRLNTEDYGDVLMIPAAVAISAGAVLVIVPTLLVFLFLRRYIYNGFAEGPGK</sequence>
<evidence type="ECO:0000313" key="3">
    <source>
        <dbReference type="EMBL" id="BFP44160.1"/>
    </source>
</evidence>
<feature type="chain" id="PRO_5044258315" evidence="2">
    <location>
        <begin position="21"/>
        <end position="141"/>
    </location>
</feature>
<proteinExistence type="predicted"/>
<dbReference type="SUPFAM" id="SSF53850">
    <property type="entry name" value="Periplasmic binding protein-like II"/>
    <property type="match status" value="1"/>
</dbReference>
<keyword evidence="1" id="KW-0472">Membrane</keyword>
<dbReference type="AlphaFoldDB" id="A0AB33JUB2"/>
<dbReference type="Gene3D" id="3.40.190.10">
    <property type="entry name" value="Periplasmic binding protein-like II"/>
    <property type="match status" value="1"/>
</dbReference>
<organism evidence="3">
    <name type="scientific">Kitasatospora sp. CMC57</name>
    <dbReference type="NCBI Taxonomy" id="3231513"/>
    <lineage>
        <taxon>Bacteria</taxon>
        <taxon>Bacillati</taxon>
        <taxon>Actinomycetota</taxon>
        <taxon>Actinomycetes</taxon>
        <taxon>Kitasatosporales</taxon>
        <taxon>Streptomycetaceae</taxon>
        <taxon>Kitasatospora</taxon>
    </lineage>
</organism>
<keyword evidence="1" id="KW-1133">Transmembrane helix</keyword>
<dbReference type="EMBL" id="AP035881">
    <property type="protein sequence ID" value="BFP44160.1"/>
    <property type="molecule type" value="Genomic_DNA"/>
</dbReference>
<accession>A0AB33JUB2</accession>
<name>A0AB33JUB2_9ACTN</name>